<comment type="caution">
    <text evidence="2">The sequence shown here is derived from an EMBL/GenBank/DDBJ whole genome shotgun (WGS) entry which is preliminary data.</text>
</comment>
<dbReference type="PANTHER" id="PTHR35789:SF1">
    <property type="entry name" value="SPORE GERMINATION PROTEIN B3"/>
    <property type="match status" value="1"/>
</dbReference>
<gene>
    <name evidence="2" type="ORF">H9X81_07210</name>
</gene>
<dbReference type="PROSITE" id="PS51257">
    <property type="entry name" value="PROKAR_LIPOPROTEIN"/>
    <property type="match status" value="1"/>
</dbReference>
<proteinExistence type="predicted"/>
<name>A0ABS2GLX0_9FIRM</name>
<dbReference type="Pfam" id="PF25198">
    <property type="entry name" value="Spore_GerAC_N"/>
    <property type="match status" value="1"/>
</dbReference>
<protein>
    <recommendedName>
        <fullName evidence="1">Spore germination protein N-terminal domain-containing protein</fullName>
    </recommendedName>
</protein>
<keyword evidence="3" id="KW-1185">Reference proteome</keyword>
<dbReference type="RefSeq" id="WP_204720911.1">
    <property type="nucleotide sequence ID" value="NZ_JACSNR010000006.1"/>
</dbReference>
<dbReference type="PANTHER" id="PTHR35789">
    <property type="entry name" value="SPORE GERMINATION PROTEIN B3"/>
    <property type="match status" value="1"/>
</dbReference>
<evidence type="ECO:0000313" key="2">
    <source>
        <dbReference type="EMBL" id="MBM6923475.1"/>
    </source>
</evidence>
<evidence type="ECO:0000313" key="3">
    <source>
        <dbReference type="Proteomes" id="UP000724149"/>
    </source>
</evidence>
<dbReference type="InterPro" id="IPR008844">
    <property type="entry name" value="Spore_GerAC-like"/>
</dbReference>
<evidence type="ECO:0000259" key="1">
    <source>
        <dbReference type="Pfam" id="PF25198"/>
    </source>
</evidence>
<dbReference type="EMBL" id="JACSNR010000006">
    <property type="protein sequence ID" value="MBM6923475.1"/>
    <property type="molecule type" value="Genomic_DNA"/>
</dbReference>
<reference evidence="2 3" key="1">
    <citation type="journal article" date="2021" name="Sci. Rep.">
        <title>The distribution of antibiotic resistance genes in chicken gut microbiota commensals.</title>
        <authorList>
            <person name="Juricova H."/>
            <person name="Matiasovicova J."/>
            <person name="Kubasova T."/>
            <person name="Cejkova D."/>
            <person name="Rychlik I."/>
        </authorList>
    </citation>
    <scope>NUCLEOTIDE SEQUENCE [LARGE SCALE GENOMIC DNA]</scope>
    <source>
        <strain evidence="2 3">An564</strain>
    </source>
</reference>
<feature type="domain" description="Spore germination protein N-terminal" evidence="1">
    <location>
        <begin position="24"/>
        <end position="185"/>
    </location>
</feature>
<organism evidence="2 3">
    <name type="scientific">Hydrogenoanaerobacterium saccharovorans</name>
    <dbReference type="NCBI Taxonomy" id="474960"/>
    <lineage>
        <taxon>Bacteria</taxon>
        <taxon>Bacillati</taxon>
        <taxon>Bacillota</taxon>
        <taxon>Clostridia</taxon>
        <taxon>Eubacteriales</taxon>
        <taxon>Oscillospiraceae</taxon>
        <taxon>Hydrogenoanaerobacterium</taxon>
    </lineage>
</organism>
<dbReference type="Proteomes" id="UP000724149">
    <property type="component" value="Unassembled WGS sequence"/>
</dbReference>
<accession>A0ABS2GLX0</accession>
<sequence length="359" mass="38228">MRKWLILMAAGALSVLLTGCMGAVPIDQRMLVQAVGIDWQEGQYQVTLQIFSPARKEGESAGQEVCSAAGEDLAECMRGIRLETGQELFLGNCRLVILSEPAASERTAEVVDYLLSDHELRPGTPLYLTEGEAAELLESPELPAEQLSEMMRSAAEAGLCPDSTLLTVVRSLESLGSTAALGRIEAGEAGGVQASGAVLLGPVGTAELTPEQWRGVSYFSGDSRQLEYTLDYKGGKLYTNIAPVQSRLTGGENPGELAFYLSVECTIQEYSGGTLNWDSAEVASVRAVAEQAVRRELEQGFAALRTAGADVICALETMEKFQPDFCRGRTPEAIFGSLVLRPEVQVNITALGAGAQASA</sequence>
<dbReference type="InterPro" id="IPR057336">
    <property type="entry name" value="GerAC_N"/>
</dbReference>